<evidence type="ECO:0000313" key="4">
    <source>
        <dbReference type="Proteomes" id="UP000245073"/>
    </source>
</evidence>
<dbReference type="Proteomes" id="UP000245073">
    <property type="component" value="Unassembled WGS sequence"/>
</dbReference>
<feature type="signal peptide" evidence="2">
    <location>
        <begin position="1"/>
        <end position="25"/>
    </location>
</feature>
<comment type="caution">
    <text evidence="3">The sequence shown here is derived from an EMBL/GenBank/DDBJ whole genome shotgun (WGS) entry which is preliminary data.</text>
</comment>
<evidence type="ECO:0000256" key="1">
    <source>
        <dbReference type="SAM" id="MobiDB-lite"/>
    </source>
</evidence>
<dbReference type="InterPro" id="IPR019027">
    <property type="entry name" value="Pilus_biogenesis_CpaD-related"/>
</dbReference>
<dbReference type="InterPro" id="IPR013361">
    <property type="entry name" value="Pilus_CpaD"/>
</dbReference>
<dbReference type="RefSeq" id="WP_109102497.1">
    <property type="nucleotide sequence ID" value="NZ_QDKQ01000065.1"/>
</dbReference>
<feature type="region of interest" description="Disordered" evidence="1">
    <location>
        <begin position="186"/>
        <end position="232"/>
    </location>
</feature>
<proteinExistence type="predicted"/>
<dbReference type="InterPro" id="IPR006311">
    <property type="entry name" value="TAT_signal"/>
</dbReference>
<evidence type="ECO:0000313" key="3">
    <source>
        <dbReference type="EMBL" id="PVM84343.1"/>
    </source>
</evidence>
<dbReference type="PROSITE" id="PS51318">
    <property type="entry name" value="TAT"/>
    <property type="match status" value="1"/>
</dbReference>
<organism evidence="3 4">
    <name type="scientific">Caulobacter endophyticus</name>
    <dbReference type="NCBI Taxonomy" id="2172652"/>
    <lineage>
        <taxon>Bacteria</taxon>
        <taxon>Pseudomonadati</taxon>
        <taxon>Pseudomonadota</taxon>
        <taxon>Alphaproteobacteria</taxon>
        <taxon>Caulobacterales</taxon>
        <taxon>Caulobacteraceae</taxon>
        <taxon>Caulobacter</taxon>
    </lineage>
</organism>
<dbReference type="NCBIfam" id="TIGR02522">
    <property type="entry name" value="pilus_cpaD"/>
    <property type="match status" value="1"/>
</dbReference>
<feature type="compositionally biased region" description="Basic and acidic residues" evidence="1">
    <location>
        <begin position="190"/>
        <end position="201"/>
    </location>
</feature>
<keyword evidence="4" id="KW-1185">Reference proteome</keyword>
<dbReference type="PROSITE" id="PS51257">
    <property type="entry name" value="PROKAR_LIPOPROTEIN"/>
    <property type="match status" value="1"/>
</dbReference>
<gene>
    <name evidence="3" type="ORF">DDF67_19480</name>
</gene>
<reference evidence="3 4" key="1">
    <citation type="submission" date="2018-04" db="EMBL/GenBank/DDBJ databases">
        <title>The genome sequence of Caulobacter sp. 744.</title>
        <authorList>
            <person name="Gao J."/>
            <person name="Sun J."/>
        </authorList>
    </citation>
    <scope>NUCLEOTIDE SEQUENCE [LARGE SCALE GENOMIC DNA]</scope>
    <source>
        <strain evidence="3 4">774</strain>
    </source>
</reference>
<feature type="chain" id="PRO_5015445553" evidence="2">
    <location>
        <begin position="26"/>
        <end position="232"/>
    </location>
</feature>
<accession>A0A2T9JKX8</accession>
<evidence type="ECO:0000256" key="2">
    <source>
        <dbReference type="SAM" id="SignalP"/>
    </source>
</evidence>
<keyword evidence="2" id="KW-0732">Signal</keyword>
<dbReference type="OrthoDB" id="9802674at2"/>
<protein>
    <submittedName>
        <fullName evidence="3">Pilus assembly protein CpaD</fullName>
    </submittedName>
</protein>
<name>A0A2T9JKX8_9CAUL</name>
<sequence length="232" mass="24042">MTRAKTFRVILAGAGLLALAACASAGVSPSGQAAAPTTSTEQWADKVKVTAAPDEVLLAVHAEGLSPRQVQALDALLARFTEAEARELVVLAPVGGPEAPAAGRMAAAARAYLIDAGAPRFAVRIDSYPAEGDKAPPLRVGYLRHEVETPRCGAWENLTATRANDAYGNFGCAVTANMAAQVANPADLQGPRREDPADAMRRGVVLGKYRAGEPTASQKDAQSDGAVSRVVK</sequence>
<dbReference type="EMBL" id="QDKQ01000065">
    <property type="protein sequence ID" value="PVM84343.1"/>
    <property type="molecule type" value="Genomic_DNA"/>
</dbReference>
<dbReference type="AlphaFoldDB" id="A0A2T9JKX8"/>
<dbReference type="Pfam" id="PF09476">
    <property type="entry name" value="Pilus_CpaD"/>
    <property type="match status" value="1"/>
</dbReference>